<dbReference type="Pfam" id="PF01597">
    <property type="entry name" value="GCV_H"/>
    <property type="match status" value="1"/>
</dbReference>
<dbReference type="Gene3D" id="2.40.50.100">
    <property type="match status" value="1"/>
</dbReference>
<dbReference type="InterPro" id="IPR002930">
    <property type="entry name" value="GCV_H"/>
</dbReference>
<dbReference type="InterPro" id="IPR011053">
    <property type="entry name" value="Single_hybrid_motif"/>
</dbReference>
<comment type="caution">
    <text evidence="1">The sequence shown here is derived from an EMBL/GenBank/DDBJ whole genome shotgun (WGS) entry which is preliminary data.</text>
</comment>
<dbReference type="Proteomes" id="UP000298416">
    <property type="component" value="Unassembled WGS sequence"/>
</dbReference>
<accession>A0A8X8WKM1</accession>
<protein>
    <recommendedName>
        <fullName evidence="3">Glycine cleavage system H protein</fullName>
    </recommendedName>
</protein>
<sequence length="147" mass="16046">MATSLWPTRAASYLRINVPCRGFATGSDLPICGLVIEELGLIRAAVWLIEISQGSKVCDSHEWVIVEGKSATVRPTSVKATSYVKSPVSGKVVEVNKKLSDSPGLVNSSPYEDGWIIKVELEDDSDDPCLMDPGRYTKFCEEEDASH</sequence>
<dbReference type="PANTHER" id="PTHR11715:SF3">
    <property type="entry name" value="GLYCINE CLEAVAGE SYSTEM H PROTEIN-RELATED"/>
    <property type="match status" value="1"/>
</dbReference>
<organism evidence="1">
    <name type="scientific">Salvia splendens</name>
    <name type="common">Scarlet sage</name>
    <dbReference type="NCBI Taxonomy" id="180675"/>
    <lineage>
        <taxon>Eukaryota</taxon>
        <taxon>Viridiplantae</taxon>
        <taxon>Streptophyta</taxon>
        <taxon>Embryophyta</taxon>
        <taxon>Tracheophyta</taxon>
        <taxon>Spermatophyta</taxon>
        <taxon>Magnoliopsida</taxon>
        <taxon>eudicotyledons</taxon>
        <taxon>Gunneridae</taxon>
        <taxon>Pentapetalae</taxon>
        <taxon>asterids</taxon>
        <taxon>lamiids</taxon>
        <taxon>Lamiales</taxon>
        <taxon>Lamiaceae</taxon>
        <taxon>Nepetoideae</taxon>
        <taxon>Mentheae</taxon>
        <taxon>Salviinae</taxon>
        <taxon>Salvia</taxon>
        <taxon>Salvia subgen. Calosphace</taxon>
        <taxon>core Calosphace</taxon>
    </lineage>
</organism>
<evidence type="ECO:0000313" key="2">
    <source>
        <dbReference type="Proteomes" id="UP000298416"/>
    </source>
</evidence>
<dbReference type="GO" id="GO:0005960">
    <property type="term" value="C:glycine cleavage complex"/>
    <property type="evidence" value="ECO:0007669"/>
    <property type="project" value="InterPro"/>
</dbReference>
<dbReference type="PANTHER" id="PTHR11715">
    <property type="entry name" value="GLYCINE CLEAVAGE SYSTEM H PROTEIN"/>
    <property type="match status" value="1"/>
</dbReference>
<evidence type="ECO:0000313" key="1">
    <source>
        <dbReference type="EMBL" id="KAG6395883.1"/>
    </source>
</evidence>
<evidence type="ECO:0008006" key="3">
    <source>
        <dbReference type="Google" id="ProtNLM"/>
    </source>
</evidence>
<dbReference type="SUPFAM" id="SSF51230">
    <property type="entry name" value="Single hybrid motif"/>
    <property type="match status" value="1"/>
</dbReference>
<proteinExistence type="predicted"/>
<dbReference type="GO" id="GO:0019464">
    <property type="term" value="P:glycine decarboxylation via glycine cleavage system"/>
    <property type="evidence" value="ECO:0007669"/>
    <property type="project" value="InterPro"/>
</dbReference>
<name>A0A8X8WKM1_SALSN</name>
<dbReference type="EMBL" id="PNBA02000016">
    <property type="protein sequence ID" value="KAG6395883.1"/>
    <property type="molecule type" value="Genomic_DNA"/>
</dbReference>
<gene>
    <name evidence="1" type="ORF">SASPL_142016</name>
</gene>
<dbReference type="AlphaFoldDB" id="A0A8X8WKM1"/>
<reference evidence="1" key="1">
    <citation type="submission" date="2018-01" db="EMBL/GenBank/DDBJ databases">
        <authorList>
            <person name="Mao J.F."/>
        </authorList>
    </citation>
    <scope>NUCLEOTIDE SEQUENCE</scope>
    <source>
        <strain evidence="1">Huo1</strain>
        <tissue evidence="1">Leaf</tissue>
    </source>
</reference>
<dbReference type="GO" id="GO:0009249">
    <property type="term" value="P:protein lipoylation"/>
    <property type="evidence" value="ECO:0007669"/>
    <property type="project" value="TreeGrafter"/>
</dbReference>
<reference evidence="1" key="2">
    <citation type="submission" date="2020-08" db="EMBL/GenBank/DDBJ databases">
        <title>Plant Genome Project.</title>
        <authorList>
            <person name="Zhang R.-G."/>
        </authorList>
    </citation>
    <scope>NUCLEOTIDE SEQUENCE</scope>
    <source>
        <strain evidence="1">Huo1</strain>
        <tissue evidence="1">Leaf</tissue>
    </source>
</reference>
<dbReference type="GO" id="GO:0005739">
    <property type="term" value="C:mitochondrion"/>
    <property type="evidence" value="ECO:0007669"/>
    <property type="project" value="TreeGrafter"/>
</dbReference>
<dbReference type="InterPro" id="IPR033753">
    <property type="entry name" value="GCV_H/Fam206"/>
</dbReference>
<keyword evidence="2" id="KW-1185">Reference proteome</keyword>
<dbReference type="CDD" id="cd06848">
    <property type="entry name" value="GCS_H"/>
    <property type="match status" value="1"/>
</dbReference>